<dbReference type="Proteomes" id="UP000249725">
    <property type="component" value="Unassembled WGS sequence"/>
</dbReference>
<proteinExistence type="predicted"/>
<dbReference type="OrthoDB" id="8209706at2"/>
<dbReference type="InterPro" id="IPR029044">
    <property type="entry name" value="Nucleotide-diphossugar_trans"/>
</dbReference>
<evidence type="ECO:0000256" key="2">
    <source>
        <dbReference type="ARBA" id="ARBA00022679"/>
    </source>
</evidence>
<evidence type="ECO:0000313" key="4">
    <source>
        <dbReference type="Proteomes" id="UP000249725"/>
    </source>
</evidence>
<accession>A0A328ADU5</accession>
<comment type="caution">
    <text evidence="3">The sequence shown here is derived from an EMBL/GenBank/DDBJ whole genome shotgun (WGS) entry which is preliminary data.</text>
</comment>
<dbReference type="RefSeq" id="WP_111515104.1">
    <property type="nucleotide sequence ID" value="NZ_QFYR01000002.1"/>
</dbReference>
<dbReference type="SUPFAM" id="SSF53448">
    <property type="entry name" value="Nucleotide-diphospho-sugar transferases"/>
    <property type="match status" value="1"/>
</dbReference>
<reference evidence="4" key="1">
    <citation type="submission" date="2018-05" db="EMBL/GenBank/DDBJ databases">
        <authorList>
            <person name="Li X."/>
        </authorList>
    </citation>
    <scope>NUCLEOTIDE SEQUENCE [LARGE SCALE GENOMIC DNA]</scope>
    <source>
        <strain evidence="4">YIM 73061</strain>
    </source>
</reference>
<dbReference type="Pfam" id="PF05637">
    <property type="entry name" value="Glyco_transf_34"/>
    <property type="match status" value="1"/>
</dbReference>
<evidence type="ECO:0000313" key="3">
    <source>
        <dbReference type="EMBL" id="RAK52819.1"/>
    </source>
</evidence>
<dbReference type="GO" id="GO:0016020">
    <property type="term" value="C:membrane"/>
    <property type="evidence" value="ECO:0007669"/>
    <property type="project" value="InterPro"/>
</dbReference>
<evidence type="ECO:0008006" key="5">
    <source>
        <dbReference type="Google" id="ProtNLM"/>
    </source>
</evidence>
<dbReference type="EMBL" id="QFYR01000002">
    <property type="protein sequence ID" value="RAK52819.1"/>
    <property type="molecule type" value="Genomic_DNA"/>
</dbReference>
<protein>
    <recommendedName>
        <fullName evidence="5">Nucleotide-diphospho-sugar transferase domain-containing protein</fullName>
    </recommendedName>
</protein>
<gene>
    <name evidence="3" type="ORF">DJ018_11590</name>
</gene>
<dbReference type="InterPro" id="IPR008630">
    <property type="entry name" value="Glyco_trans_34"/>
</dbReference>
<keyword evidence="1" id="KW-0328">Glycosyltransferase</keyword>
<name>A0A328ADU5_9CAUL</name>
<keyword evidence="2" id="KW-0808">Transferase</keyword>
<dbReference type="Gene3D" id="3.90.550.10">
    <property type="entry name" value="Spore Coat Polysaccharide Biosynthesis Protein SpsA, Chain A"/>
    <property type="match status" value="1"/>
</dbReference>
<organism evidence="3 4">
    <name type="scientific">Phenylobacterium deserti</name>
    <dbReference type="NCBI Taxonomy" id="1914756"/>
    <lineage>
        <taxon>Bacteria</taxon>
        <taxon>Pseudomonadati</taxon>
        <taxon>Pseudomonadota</taxon>
        <taxon>Alphaproteobacteria</taxon>
        <taxon>Caulobacterales</taxon>
        <taxon>Caulobacteraceae</taxon>
        <taxon>Phenylobacterium</taxon>
    </lineage>
</organism>
<sequence length="216" mass="24017">MKIAILQFDNRPIDKLGLMPLLVQRNAAYAARQGYEHHFVTAAPFDLPVYWQKPAMCRHVLRSGYDAVLWLDTDAVVHDLDRRIEDLFQGDELMVGAPDNPHWPQPFNAGVFAARGEGGAQLMGRWAELFEGTNWERTATAWVCHGEWAGADFEQGAFNGRLLETLKAAGELRIADWRVLQSPFPVEGAFTLHFAGPFRSNLPVYLALDGASPAAG</sequence>
<dbReference type="AlphaFoldDB" id="A0A328ADU5"/>
<evidence type="ECO:0000256" key="1">
    <source>
        <dbReference type="ARBA" id="ARBA00022676"/>
    </source>
</evidence>
<dbReference type="GO" id="GO:0016757">
    <property type="term" value="F:glycosyltransferase activity"/>
    <property type="evidence" value="ECO:0007669"/>
    <property type="project" value="UniProtKB-KW"/>
</dbReference>
<keyword evidence="4" id="KW-1185">Reference proteome</keyword>